<gene>
    <name evidence="2" type="ORF">TELCIR_05869</name>
</gene>
<dbReference type="OrthoDB" id="5863642at2759"/>
<sequence>MIEMKEGLIEADSFVESQEKPSSDGGTQKMRLEREASVQREMTQSCHPDMTQWKTQDIESRYDRSATATPYRASSVGPTMRKLEQVVSRLDDASENEAQYVF</sequence>
<proteinExistence type="predicted"/>
<dbReference type="AlphaFoldDB" id="A0A2G9UPR6"/>
<feature type="non-terminal residue" evidence="2">
    <location>
        <position position="102"/>
    </location>
</feature>
<evidence type="ECO:0000256" key="1">
    <source>
        <dbReference type="SAM" id="MobiDB-lite"/>
    </source>
</evidence>
<evidence type="ECO:0000313" key="3">
    <source>
        <dbReference type="Proteomes" id="UP000230423"/>
    </source>
</evidence>
<organism evidence="2 3">
    <name type="scientific">Teladorsagia circumcincta</name>
    <name type="common">Brown stomach worm</name>
    <name type="synonym">Ostertagia circumcincta</name>
    <dbReference type="NCBI Taxonomy" id="45464"/>
    <lineage>
        <taxon>Eukaryota</taxon>
        <taxon>Metazoa</taxon>
        <taxon>Ecdysozoa</taxon>
        <taxon>Nematoda</taxon>
        <taxon>Chromadorea</taxon>
        <taxon>Rhabditida</taxon>
        <taxon>Rhabditina</taxon>
        <taxon>Rhabditomorpha</taxon>
        <taxon>Strongyloidea</taxon>
        <taxon>Trichostrongylidae</taxon>
        <taxon>Teladorsagia</taxon>
    </lineage>
</organism>
<evidence type="ECO:0000313" key="2">
    <source>
        <dbReference type="EMBL" id="PIO72207.1"/>
    </source>
</evidence>
<dbReference type="EMBL" id="KZ345738">
    <property type="protein sequence ID" value="PIO72207.1"/>
    <property type="molecule type" value="Genomic_DNA"/>
</dbReference>
<reference evidence="2 3" key="1">
    <citation type="submission" date="2015-09" db="EMBL/GenBank/DDBJ databases">
        <title>Draft genome of the parasitic nematode Teladorsagia circumcincta isolate WARC Sus (inbred).</title>
        <authorList>
            <person name="Mitreva M."/>
        </authorList>
    </citation>
    <scope>NUCLEOTIDE SEQUENCE [LARGE SCALE GENOMIC DNA]</scope>
    <source>
        <strain evidence="2 3">S</strain>
    </source>
</reference>
<accession>A0A2G9UPR6</accession>
<keyword evidence="3" id="KW-1185">Reference proteome</keyword>
<name>A0A2G9UPR6_TELCI</name>
<protein>
    <submittedName>
        <fullName evidence="2">Uncharacterized protein</fullName>
    </submittedName>
</protein>
<feature type="region of interest" description="Disordered" evidence="1">
    <location>
        <begin position="1"/>
        <end position="76"/>
    </location>
</feature>
<dbReference type="Proteomes" id="UP000230423">
    <property type="component" value="Unassembled WGS sequence"/>
</dbReference>